<dbReference type="InterPro" id="IPR000194">
    <property type="entry name" value="ATPase_F1/V1/A1_a/bsu_nucl-bd"/>
</dbReference>
<dbReference type="GO" id="GO:0005524">
    <property type="term" value="F:ATP binding"/>
    <property type="evidence" value="ECO:0007669"/>
    <property type="project" value="UniProtKB-UniRule"/>
</dbReference>
<evidence type="ECO:0000259" key="15">
    <source>
        <dbReference type="Pfam" id="PF02874"/>
    </source>
</evidence>
<accession>A0A2K9E431</accession>
<proteinExistence type="inferred from homology"/>
<dbReference type="Gene3D" id="2.40.30.20">
    <property type="match status" value="1"/>
</dbReference>
<dbReference type="Proteomes" id="UP000233534">
    <property type="component" value="Chromosome"/>
</dbReference>
<dbReference type="PANTHER" id="PTHR43607:SF1">
    <property type="entry name" value="H(+)-TRANSPORTING TWO-SECTOR ATPASE"/>
    <property type="match status" value="1"/>
</dbReference>
<dbReference type="EMBL" id="CP025197">
    <property type="protein sequence ID" value="AUG56226.1"/>
    <property type="molecule type" value="Genomic_DNA"/>
</dbReference>
<protein>
    <recommendedName>
        <fullName evidence="3 13">V-type ATP synthase alpha chain</fullName>
        <ecNumber evidence="2 13">7.1.2.2</ecNumber>
    </recommendedName>
    <alternativeName>
        <fullName evidence="11 13">V-ATPase subunit A</fullName>
    </alternativeName>
</protein>
<keyword evidence="10 13" id="KW-0066">ATP synthesis</keyword>
<dbReference type="GO" id="GO:0046961">
    <property type="term" value="F:proton-transporting ATPase activity, rotational mechanism"/>
    <property type="evidence" value="ECO:0007669"/>
    <property type="project" value="InterPro"/>
</dbReference>
<dbReference type="GO" id="GO:0045259">
    <property type="term" value="C:proton-transporting ATP synthase complex"/>
    <property type="evidence" value="ECO:0007669"/>
    <property type="project" value="UniProtKB-ARBA"/>
</dbReference>
<evidence type="ECO:0000256" key="6">
    <source>
        <dbReference type="ARBA" id="ARBA00022781"/>
    </source>
</evidence>
<reference evidence="18 19" key="1">
    <citation type="submission" date="2017-12" db="EMBL/GenBank/DDBJ databases">
        <title>Complete genome sequence of Herbivorax saccincola GGR1, a novel Cellulosome-producing hydrolytic bacterium in a thermophilic biogas plant, established by Illumina and Nanopore MinION sequencing.</title>
        <authorList>
            <person name="Pechtl A."/>
            <person name="Ruckert C."/>
            <person name="Koeck D.E."/>
            <person name="Maus I."/>
            <person name="Winkler A."/>
            <person name="Kalinowski J."/>
            <person name="Puhler A."/>
            <person name="Schwarz W.W."/>
            <person name="Zverlov V.V."/>
            <person name="Schluter A."/>
            <person name="Liebl W."/>
        </authorList>
    </citation>
    <scope>NUCLEOTIDE SEQUENCE [LARGE SCALE GENOMIC DNA]</scope>
    <source>
        <strain evidence="19">SR1</strain>
    </source>
</reference>
<comment type="function">
    <text evidence="12 13">Produces ATP from ADP in the presence of a proton gradient across the membrane. The V-type alpha chain is a catalytic subunit.</text>
</comment>
<keyword evidence="6 13" id="KW-0375">Hydrogen ion transport</keyword>
<dbReference type="GO" id="GO:0046933">
    <property type="term" value="F:proton-transporting ATP synthase activity, rotational mechanism"/>
    <property type="evidence" value="ECO:0007669"/>
    <property type="project" value="UniProtKB-UniRule"/>
</dbReference>
<organism evidence="18 19">
    <name type="scientific">Acetivibrio saccincola</name>
    <dbReference type="NCBI Taxonomy" id="1677857"/>
    <lineage>
        <taxon>Bacteria</taxon>
        <taxon>Bacillati</taxon>
        <taxon>Bacillota</taxon>
        <taxon>Clostridia</taxon>
        <taxon>Eubacteriales</taxon>
        <taxon>Oscillospiraceae</taxon>
        <taxon>Acetivibrio</taxon>
    </lineage>
</organism>
<keyword evidence="7 13" id="KW-0067">ATP-binding</keyword>
<dbReference type="Gene3D" id="3.40.50.300">
    <property type="entry name" value="P-loop containing nucleotide triphosphate hydrolases"/>
    <property type="match status" value="1"/>
</dbReference>
<dbReference type="Pfam" id="PF22919">
    <property type="entry name" value="ATP-synt_VA_C"/>
    <property type="match status" value="1"/>
</dbReference>
<dbReference type="Gene3D" id="2.40.50.100">
    <property type="match status" value="1"/>
</dbReference>
<feature type="domain" description="ATPase F1/V1/A1 complex alpha/beta subunit N-terminal" evidence="15">
    <location>
        <begin position="7"/>
        <end position="69"/>
    </location>
</feature>
<keyword evidence="8 13" id="KW-1278">Translocase</keyword>
<keyword evidence="19" id="KW-1185">Reference proteome</keyword>
<comment type="similarity">
    <text evidence="1 13">Belongs to the ATPase alpha/beta chains family.</text>
</comment>
<keyword evidence="4 13" id="KW-0813">Transport</keyword>
<dbReference type="InterPro" id="IPR055190">
    <property type="entry name" value="ATP-synt_VA_C"/>
</dbReference>
<dbReference type="InterPro" id="IPR004100">
    <property type="entry name" value="ATPase_F1/V1/A1_a/bsu_N"/>
</dbReference>
<evidence type="ECO:0000259" key="14">
    <source>
        <dbReference type="Pfam" id="PF00006"/>
    </source>
</evidence>
<evidence type="ECO:0000256" key="9">
    <source>
        <dbReference type="ARBA" id="ARBA00023065"/>
    </source>
</evidence>
<dbReference type="FunFam" id="2.40.50.100:FF:000008">
    <property type="entry name" value="V-type proton ATPase catalytic subunit A"/>
    <property type="match status" value="1"/>
</dbReference>
<dbReference type="FunFam" id="2.40.30.20:FF:000002">
    <property type="entry name" value="V-type proton ATPase catalytic subunit A"/>
    <property type="match status" value="1"/>
</dbReference>
<evidence type="ECO:0000256" key="1">
    <source>
        <dbReference type="ARBA" id="ARBA00008936"/>
    </source>
</evidence>
<feature type="domain" description="ATPsynthase alpha/beta subunit barrel-sandwich" evidence="16">
    <location>
        <begin position="109"/>
        <end position="195"/>
    </location>
</feature>
<feature type="domain" description="ATP synthase A/B type C-terminal" evidence="17">
    <location>
        <begin position="443"/>
        <end position="543"/>
    </location>
</feature>
<evidence type="ECO:0000259" key="17">
    <source>
        <dbReference type="Pfam" id="PF22919"/>
    </source>
</evidence>
<dbReference type="InterPro" id="IPR036121">
    <property type="entry name" value="ATPase_F1/V1/A1_a/bsu_N_sf"/>
</dbReference>
<evidence type="ECO:0000313" key="18">
    <source>
        <dbReference type="EMBL" id="AUG56226.1"/>
    </source>
</evidence>
<dbReference type="GO" id="GO:0033178">
    <property type="term" value="C:proton-transporting two-sector ATPase complex, catalytic domain"/>
    <property type="evidence" value="ECO:0007669"/>
    <property type="project" value="InterPro"/>
</dbReference>
<dbReference type="NCBIfam" id="NF003220">
    <property type="entry name" value="PRK04192.1"/>
    <property type="match status" value="1"/>
</dbReference>
<dbReference type="CDD" id="cd18111">
    <property type="entry name" value="ATP-synt_V_A-type_alpha_C"/>
    <property type="match status" value="1"/>
</dbReference>
<evidence type="ECO:0000256" key="10">
    <source>
        <dbReference type="ARBA" id="ARBA00023310"/>
    </source>
</evidence>
<evidence type="ECO:0000256" key="2">
    <source>
        <dbReference type="ARBA" id="ARBA00012473"/>
    </source>
</evidence>
<evidence type="ECO:0000256" key="7">
    <source>
        <dbReference type="ARBA" id="ARBA00022840"/>
    </source>
</evidence>
<keyword evidence="9 13" id="KW-0406">Ion transport</keyword>
<dbReference type="HAMAP" id="MF_00309">
    <property type="entry name" value="ATP_synth_A_arch"/>
    <property type="match status" value="1"/>
</dbReference>
<evidence type="ECO:0000256" key="3">
    <source>
        <dbReference type="ARBA" id="ARBA00018003"/>
    </source>
</evidence>
<dbReference type="InterPro" id="IPR024034">
    <property type="entry name" value="ATPase_F1/V1_b/a_C"/>
</dbReference>
<dbReference type="NCBIfam" id="TIGR01043">
    <property type="entry name" value="ATP_syn_A_arch"/>
    <property type="match status" value="1"/>
</dbReference>
<evidence type="ECO:0000256" key="5">
    <source>
        <dbReference type="ARBA" id="ARBA00022741"/>
    </source>
</evidence>
<dbReference type="Gene3D" id="1.10.1140.10">
    <property type="entry name" value="Bovine Mitochondrial F1-atpase, Atp Synthase Beta Chain, Chain D, domain 3"/>
    <property type="match status" value="1"/>
</dbReference>
<dbReference type="InterPro" id="IPR023366">
    <property type="entry name" value="ATP_synth_asu-like_sf"/>
</dbReference>
<dbReference type="KEGG" id="hsc:HVS_01290"/>
<evidence type="ECO:0000256" key="4">
    <source>
        <dbReference type="ARBA" id="ARBA00022448"/>
    </source>
</evidence>
<dbReference type="InterPro" id="IPR020003">
    <property type="entry name" value="ATPase_a/bsu_AS"/>
</dbReference>
<evidence type="ECO:0000313" key="19">
    <source>
        <dbReference type="Proteomes" id="UP000233534"/>
    </source>
</evidence>
<dbReference type="InterPro" id="IPR022878">
    <property type="entry name" value="V-ATPase_asu"/>
</dbReference>
<dbReference type="GO" id="GO:0042777">
    <property type="term" value="P:proton motive force-driven plasma membrane ATP synthesis"/>
    <property type="evidence" value="ECO:0007669"/>
    <property type="project" value="UniProtKB-UniRule"/>
</dbReference>
<dbReference type="InterPro" id="IPR031686">
    <property type="entry name" value="ATP-synth_a_Xtn"/>
</dbReference>
<dbReference type="PANTHER" id="PTHR43607">
    <property type="entry name" value="V-TYPE PROTON ATPASE CATALYTIC SUBUNIT A"/>
    <property type="match status" value="1"/>
</dbReference>
<dbReference type="GO" id="GO:0016787">
    <property type="term" value="F:hydrolase activity"/>
    <property type="evidence" value="ECO:0007669"/>
    <property type="project" value="UniProtKB-KW"/>
</dbReference>
<gene>
    <name evidence="18" type="primary">ntpA</name>
    <name evidence="13" type="synonym">atpA</name>
    <name evidence="18" type="ORF">HVS_01290</name>
</gene>
<evidence type="ECO:0000256" key="13">
    <source>
        <dbReference type="HAMAP-Rule" id="MF_00309"/>
    </source>
</evidence>
<dbReference type="Pfam" id="PF02874">
    <property type="entry name" value="ATP-synt_ab_N"/>
    <property type="match status" value="1"/>
</dbReference>
<evidence type="ECO:0000256" key="8">
    <source>
        <dbReference type="ARBA" id="ARBA00022967"/>
    </source>
</evidence>
<name>A0A2K9E431_9FIRM</name>
<dbReference type="InterPro" id="IPR005726">
    <property type="entry name" value="ATP_synth_asu_arc"/>
</dbReference>
<dbReference type="AlphaFoldDB" id="A0A2K9E431"/>
<dbReference type="Pfam" id="PF16886">
    <property type="entry name" value="ATP-synt_ab_Xtn"/>
    <property type="match status" value="1"/>
</dbReference>
<dbReference type="SUPFAM" id="SSF52540">
    <property type="entry name" value="P-loop containing nucleoside triphosphate hydrolases"/>
    <property type="match status" value="1"/>
</dbReference>
<keyword evidence="5 13" id="KW-0547">Nucleotide-binding</keyword>
<evidence type="ECO:0000259" key="16">
    <source>
        <dbReference type="Pfam" id="PF16886"/>
    </source>
</evidence>
<dbReference type="Pfam" id="PF00006">
    <property type="entry name" value="ATP-synt_ab"/>
    <property type="match status" value="1"/>
</dbReference>
<comment type="catalytic activity">
    <reaction evidence="13">
        <text>ATP + H2O + 4 H(+)(in) = ADP + phosphate + 5 H(+)(out)</text>
        <dbReference type="Rhea" id="RHEA:57720"/>
        <dbReference type="ChEBI" id="CHEBI:15377"/>
        <dbReference type="ChEBI" id="CHEBI:15378"/>
        <dbReference type="ChEBI" id="CHEBI:30616"/>
        <dbReference type="ChEBI" id="CHEBI:43474"/>
        <dbReference type="ChEBI" id="CHEBI:456216"/>
        <dbReference type="EC" id="7.1.2.2"/>
    </reaction>
</comment>
<dbReference type="SUPFAM" id="SSF50615">
    <property type="entry name" value="N-terminal domain of alpha and beta subunits of F1 ATP synthase"/>
    <property type="match status" value="1"/>
</dbReference>
<evidence type="ECO:0000256" key="11">
    <source>
        <dbReference type="ARBA" id="ARBA00031719"/>
    </source>
</evidence>
<dbReference type="FunFam" id="3.40.50.300:FF:000675">
    <property type="entry name" value="V-type ATP synthase alpha chain"/>
    <property type="match status" value="1"/>
</dbReference>
<dbReference type="SUPFAM" id="SSF47917">
    <property type="entry name" value="C-terminal domain of alpha and beta subunits of F1 ATP synthase"/>
    <property type="match status" value="1"/>
</dbReference>
<dbReference type="PROSITE" id="PS00152">
    <property type="entry name" value="ATPASE_ALPHA_BETA"/>
    <property type="match status" value="1"/>
</dbReference>
<sequence length="593" mass="65468">MSSKGTIVKVSGPLVIAEGMRDANMFDVVRISEHKLIGEIIEMHGDKASIQVYEETAGLGPGEPVVSTGVPLSVELGPGLIENMFDGIQRPLEKMREIAGSNITRGIDVTALDRDKKWKFVPTAKKGQKVFGGDIIGTVQETVVVEHRIMVPHGVSGTIEEIKEGEFTVTDTVAVVKKDNGENVNIQMMQKWPVRVGRPYKEKLPPDTPLITGQRVIDTFFPVAKGGVAAVPGPFGSGKTVVQHQLAKWADAEIVVYIGCGERGNEMTDVLTEFPELKDPKTGESLMKRTVLIANTSDMPVAAREASIYTGITIAEYFRDMGYSVALMADSTSRWAEALREMSGRLEEMPGEEGYPAYLASRLAQFYERAGRVINLGSDGREGALTAIGAVSPPGGDLSEPVTQATLRIVKVFWGLDSSLAYRRHFPAINWLLSYSLYLDRLDKWANENVSKEWGTLRADAMRLLQEEAELEEIVRLVGVDALSAGDRLTLEAAKSIREDYLHQNAFHDVDTYTSLNKQFKMLHLIMNFYYLGKNAIEAGVSIKDLFEIPVRERIGRAKYTAEDQVDTAFPKIEAELKEQIEALISKEVDKNA</sequence>
<feature type="domain" description="ATPase F1/V1/A1 complex alpha/beta subunit nucleotide-binding" evidence="14">
    <location>
        <begin position="213"/>
        <end position="436"/>
    </location>
</feature>
<feature type="binding site" evidence="13">
    <location>
        <begin position="233"/>
        <end position="240"/>
    </location>
    <ligand>
        <name>ATP</name>
        <dbReference type="ChEBI" id="CHEBI:30616"/>
    </ligand>
</feature>
<keyword evidence="18" id="KW-0378">Hydrolase</keyword>
<dbReference type="CDD" id="cd18119">
    <property type="entry name" value="ATP-synt_V_A-type_alpha_N"/>
    <property type="match status" value="1"/>
</dbReference>
<evidence type="ECO:0000256" key="12">
    <source>
        <dbReference type="ARBA" id="ARBA00054855"/>
    </source>
</evidence>
<dbReference type="InterPro" id="IPR027417">
    <property type="entry name" value="P-loop_NTPase"/>
</dbReference>
<dbReference type="EC" id="7.1.2.2" evidence="2 13"/>
<dbReference type="CDD" id="cd01134">
    <property type="entry name" value="V_A-ATPase_A"/>
    <property type="match status" value="1"/>
</dbReference>